<keyword evidence="2" id="KW-0663">Pyridoxal phosphate</keyword>
<evidence type="ECO:0000259" key="6">
    <source>
        <dbReference type="PROSITE" id="PS50949"/>
    </source>
</evidence>
<sequence length="466" mass="53905">MLTYSFENIGHTPLYEHLYKCIKNDIMNGTLPAGTKLPSKRSFASNLGVSAITVENAYAQLLSEGYIYSRPKKGYYVSTFSRSLLPPRAMPETAVALPEARPVFFADFSSNQTRPDNFPFSVWAKLMRETMQERNNELMTKPPCGGIFELREAIASHLKQFRDMQVQPEQIFVGAGTEYLYGLLVQLLGFDKVYAIENPGYEKIAQIYESYQVRRRFIDMDDCGIRMDRLEESGADVVHISPSHHFPTGIITPVSRRYELLGWAAKSDSRYIIEDDYDSEFRLTGKPIPALQSIDLMEKVIYINTFSKSLTSTMRISYMVLPPGLAQRFLEQMSFYSCTVSNFEQYALMRFIREGYLEKHINRMRNYYHRQRDALLDAIKKSPLSSRVTITEEDSGLHFLMKIDTALSDTELMEKAREKGLRLTALSRYYHRTDSDVEHIFIINYSYLKTEHIPEAIRRLYQCLTD</sequence>
<comment type="caution">
    <text evidence="7">The sequence shown here is derived from an EMBL/GenBank/DDBJ whole genome shotgun (WGS) entry which is preliminary data.</text>
</comment>
<keyword evidence="7" id="KW-0808">Transferase</keyword>
<evidence type="ECO:0000256" key="5">
    <source>
        <dbReference type="ARBA" id="ARBA00023163"/>
    </source>
</evidence>
<dbReference type="PROSITE" id="PS50949">
    <property type="entry name" value="HTH_GNTR"/>
    <property type="match status" value="1"/>
</dbReference>
<dbReference type="GO" id="GO:0030170">
    <property type="term" value="F:pyridoxal phosphate binding"/>
    <property type="evidence" value="ECO:0007669"/>
    <property type="project" value="InterPro"/>
</dbReference>
<comment type="similarity">
    <text evidence="1">In the C-terminal section; belongs to the class-I pyridoxal-phosphate-dependent aminotransferase family.</text>
</comment>
<dbReference type="Proteomes" id="UP000886805">
    <property type="component" value="Unassembled WGS sequence"/>
</dbReference>
<keyword evidence="7" id="KW-0032">Aminotransferase</keyword>
<dbReference type="PANTHER" id="PTHR46577">
    <property type="entry name" value="HTH-TYPE TRANSCRIPTIONAL REGULATORY PROTEIN GABR"/>
    <property type="match status" value="1"/>
</dbReference>
<dbReference type="InterPro" id="IPR036390">
    <property type="entry name" value="WH_DNA-bd_sf"/>
</dbReference>
<protein>
    <submittedName>
        <fullName evidence="7">PLP-dependent aminotransferase family protein</fullName>
    </submittedName>
</protein>
<keyword evidence="3" id="KW-0805">Transcription regulation</keyword>
<evidence type="ECO:0000256" key="1">
    <source>
        <dbReference type="ARBA" id="ARBA00005384"/>
    </source>
</evidence>
<dbReference type="CDD" id="cd00609">
    <property type="entry name" value="AAT_like"/>
    <property type="match status" value="1"/>
</dbReference>
<dbReference type="SUPFAM" id="SSF53383">
    <property type="entry name" value="PLP-dependent transferases"/>
    <property type="match status" value="1"/>
</dbReference>
<dbReference type="Gene3D" id="3.40.640.10">
    <property type="entry name" value="Type I PLP-dependent aspartate aminotransferase-like (Major domain)"/>
    <property type="match status" value="1"/>
</dbReference>
<dbReference type="SUPFAM" id="SSF46785">
    <property type="entry name" value="Winged helix' DNA-binding domain"/>
    <property type="match status" value="1"/>
</dbReference>
<reference evidence="7" key="2">
    <citation type="submission" date="2021-04" db="EMBL/GenBank/DDBJ databases">
        <authorList>
            <person name="Gilroy R."/>
        </authorList>
    </citation>
    <scope>NUCLEOTIDE SEQUENCE</scope>
    <source>
        <strain evidence="7">ChiSxjej3B15-1167</strain>
    </source>
</reference>
<dbReference type="InterPro" id="IPR000524">
    <property type="entry name" value="Tscrpt_reg_HTH_GntR"/>
</dbReference>
<dbReference type="InterPro" id="IPR015424">
    <property type="entry name" value="PyrdxlP-dep_Trfase"/>
</dbReference>
<evidence type="ECO:0000256" key="4">
    <source>
        <dbReference type="ARBA" id="ARBA00023125"/>
    </source>
</evidence>
<dbReference type="Gene3D" id="1.10.10.10">
    <property type="entry name" value="Winged helix-like DNA-binding domain superfamily/Winged helix DNA-binding domain"/>
    <property type="match status" value="1"/>
</dbReference>
<accession>A0A9D2BDK4</accession>
<dbReference type="Pfam" id="PF00155">
    <property type="entry name" value="Aminotran_1_2"/>
    <property type="match status" value="1"/>
</dbReference>
<dbReference type="SMART" id="SM00345">
    <property type="entry name" value="HTH_GNTR"/>
    <property type="match status" value="1"/>
</dbReference>
<dbReference type="AlphaFoldDB" id="A0A9D2BDK4"/>
<keyword evidence="5" id="KW-0804">Transcription</keyword>
<name>A0A9D2BDK4_9FIRM</name>
<evidence type="ECO:0000313" key="7">
    <source>
        <dbReference type="EMBL" id="HIX72281.1"/>
    </source>
</evidence>
<keyword evidence="4" id="KW-0238">DNA-binding</keyword>
<dbReference type="GO" id="GO:0003677">
    <property type="term" value="F:DNA binding"/>
    <property type="evidence" value="ECO:0007669"/>
    <property type="project" value="UniProtKB-KW"/>
</dbReference>
<dbReference type="InterPro" id="IPR036388">
    <property type="entry name" value="WH-like_DNA-bd_sf"/>
</dbReference>
<dbReference type="InterPro" id="IPR004839">
    <property type="entry name" value="Aminotransferase_I/II_large"/>
</dbReference>
<gene>
    <name evidence="7" type="ORF">H9849_04595</name>
</gene>
<reference evidence="7" key="1">
    <citation type="journal article" date="2021" name="PeerJ">
        <title>Extensive microbial diversity within the chicken gut microbiome revealed by metagenomics and culture.</title>
        <authorList>
            <person name="Gilroy R."/>
            <person name="Ravi A."/>
            <person name="Getino M."/>
            <person name="Pursley I."/>
            <person name="Horton D.L."/>
            <person name="Alikhan N.F."/>
            <person name="Baker D."/>
            <person name="Gharbi K."/>
            <person name="Hall N."/>
            <person name="Watson M."/>
            <person name="Adriaenssens E.M."/>
            <person name="Foster-Nyarko E."/>
            <person name="Jarju S."/>
            <person name="Secka A."/>
            <person name="Antonio M."/>
            <person name="Oren A."/>
            <person name="Chaudhuri R.R."/>
            <person name="La Ragione R."/>
            <person name="Hildebrand F."/>
            <person name="Pallen M.J."/>
        </authorList>
    </citation>
    <scope>NUCLEOTIDE SEQUENCE</scope>
    <source>
        <strain evidence="7">ChiSxjej3B15-1167</strain>
    </source>
</reference>
<dbReference type="Pfam" id="PF00392">
    <property type="entry name" value="GntR"/>
    <property type="match status" value="1"/>
</dbReference>
<dbReference type="EMBL" id="DXEQ01000128">
    <property type="protein sequence ID" value="HIX72281.1"/>
    <property type="molecule type" value="Genomic_DNA"/>
</dbReference>
<dbReference type="GO" id="GO:0003700">
    <property type="term" value="F:DNA-binding transcription factor activity"/>
    <property type="evidence" value="ECO:0007669"/>
    <property type="project" value="InterPro"/>
</dbReference>
<dbReference type="CDD" id="cd07377">
    <property type="entry name" value="WHTH_GntR"/>
    <property type="match status" value="1"/>
</dbReference>
<organism evidence="7 8">
    <name type="scientific">Candidatus Anaerobutyricum stercoripullorum</name>
    <dbReference type="NCBI Taxonomy" id="2838456"/>
    <lineage>
        <taxon>Bacteria</taxon>
        <taxon>Bacillati</taxon>
        <taxon>Bacillota</taxon>
        <taxon>Clostridia</taxon>
        <taxon>Lachnospirales</taxon>
        <taxon>Lachnospiraceae</taxon>
        <taxon>Anaerobutyricum</taxon>
    </lineage>
</organism>
<feature type="domain" description="HTH gntR-type" evidence="6">
    <location>
        <begin position="12"/>
        <end position="80"/>
    </location>
</feature>
<evidence type="ECO:0000313" key="8">
    <source>
        <dbReference type="Proteomes" id="UP000886805"/>
    </source>
</evidence>
<evidence type="ECO:0000256" key="3">
    <source>
        <dbReference type="ARBA" id="ARBA00023015"/>
    </source>
</evidence>
<dbReference type="GO" id="GO:0008483">
    <property type="term" value="F:transaminase activity"/>
    <property type="evidence" value="ECO:0007669"/>
    <property type="project" value="UniProtKB-KW"/>
</dbReference>
<proteinExistence type="inferred from homology"/>
<evidence type="ECO:0000256" key="2">
    <source>
        <dbReference type="ARBA" id="ARBA00022898"/>
    </source>
</evidence>
<dbReference type="InterPro" id="IPR051446">
    <property type="entry name" value="HTH_trans_reg/aminotransferase"/>
</dbReference>
<dbReference type="InterPro" id="IPR015421">
    <property type="entry name" value="PyrdxlP-dep_Trfase_major"/>
</dbReference>
<dbReference type="PANTHER" id="PTHR46577:SF1">
    <property type="entry name" value="HTH-TYPE TRANSCRIPTIONAL REGULATORY PROTEIN GABR"/>
    <property type="match status" value="1"/>
</dbReference>